<feature type="transmembrane region" description="Helical" evidence="3">
    <location>
        <begin position="219"/>
        <end position="243"/>
    </location>
</feature>
<keyword evidence="1" id="KW-0175">Coiled coil</keyword>
<feature type="transmembrane region" description="Helical" evidence="3">
    <location>
        <begin position="426"/>
        <end position="446"/>
    </location>
</feature>
<protein>
    <submittedName>
        <fullName evidence="4">DUF2339 domain-containing protein</fullName>
    </submittedName>
</protein>
<dbReference type="RefSeq" id="WP_207353457.1">
    <property type="nucleotide sequence ID" value="NZ_CP071503.1"/>
</dbReference>
<name>A0ABX7QMG4_9GAMM</name>
<feature type="transmembrane region" description="Helical" evidence="3">
    <location>
        <begin position="852"/>
        <end position="869"/>
    </location>
</feature>
<feature type="transmembrane region" description="Helical" evidence="3">
    <location>
        <begin position="559"/>
        <end position="576"/>
    </location>
</feature>
<dbReference type="InterPro" id="IPR036259">
    <property type="entry name" value="MFS_trans_sf"/>
</dbReference>
<feature type="transmembrane region" description="Helical" evidence="3">
    <location>
        <begin position="713"/>
        <end position="733"/>
    </location>
</feature>
<dbReference type="SUPFAM" id="SSF103473">
    <property type="entry name" value="MFS general substrate transporter"/>
    <property type="match status" value="1"/>
</dbReference>
<feature type="transmembrane region" description="Helical" evidence="3">
    <location>
        <begin position="138"/>
        <end position="158"/>
    </location>
</feature>
<evidence type="ECO:0000256" key="1">
    <source>
        <dbReference type="SAM" id="Coils"/>
    </source>
</evidence>
<reference evidence="4 5" key="1">
    <citation type="submission" date="2021-03" db="EMBL/GenBank/DDBJ databases">
        <title>Novel species identification of genus Shewanella.</title>
        <authorList>
            <person name="Liu G."/>
            <person name="Zhang Q."/>
        </authorList>
    </citation>
    <scope>NUCLEOTIDE SEQUENCE [LARGE SCALE GENOMIC DNA]</scope>
    <source>
        <strain evidence="4 5">FJAT-51800</strain>
    </source>
</reference>
<dbReference type="PANTHER" id="PTHR38434">
    <property type="entry name" value="BLL2549 PROTEIN"/>
    <property type="match status" value="1"/>
</dbReference>
<feature type="transmembrane region" description="Helical" evidence="3">
    <location>
        <begin position="255"/>
        <end position="274"/>
    </location>
</feature>
<feature type="transmembrane region" description="Helical" evidence="3">
    <location>
        <begin position="452"/>
        <end position="473"/>
    </location>
</feature>
<evidence type="ECO:0000313" key="4">
    <source>
        <dbReference type="EMBL" id="QSX32212.1"/>
    </source>
</evidence>
<keyword evidence="3" id="KW-0472">Membrane</keyword>
<feature type="transmembrane region" description="Helical" evidence="3">
    <location>
        <begin position="485"/>
        <end position="502"/>
    </location>
</feature>
<feature type="transmembrane region" description="Helical" evidence="3">
    <location>
        <begin position="875"/>
        <end position="895"/>
    </location>
</feature>
<proteinExistence type="predicted"/>
<feature type="transmembrane region" description="Helical" evidence="3">
    <location>
        <begin position="330"/>
        <end position="347"/>
    </location>
</feature>
<feature type="transmembrane region" description="Helical" evidence="3">
    <location>
        <begin position="508"/>
        <end position="529"/>
    </location>
</feature>
<feature type="transmembrane region" description="Helical" evidence="3">
    <location>
        <begin position="194"/>
        <end position="213"/>
    </location>
</feature>
<dbReference type="InterPro" id="IPR014600">
    <property type="entry name" value="UCP035905_mem"/>
</dbReference>
<evidence type="ECO:0000256" key="3">
    <source>
        <dbReference type="SAM" id="Phobius"/>
    </source>
</evidence>
<keyword evidence="5" id="KW-1185">Reference proteome</keyword>
<feature type="transmembrane region" description="Helical" evidence="3">
    <location>
        <begin position="614"/>
        <end position="632"/>
    </location>
</feature>
<feature type="transmembrane region" description="Helical" evidence="3">
    <location>
        <begin position="823"/>
        <end position="840"/>
    </location>
</feature>
<dbReference type="Pfam" id="PF10101">
    <property type="entry name" value="DUF2339"/>
    <property type="match status" value="1"/>
</dbReference>
<feature type="region of interest" description="Disordered" evidence="2">
    <location>
        <begin position="51"/>
        <end position="74"/>
    </location>
</feature>
<feature type="transmembrane region" description="Helical" evidence="3">
    <location>
        <begin position="644"/>
        <end position="664"/>
    </location>
</feature>
<dbReference type="EMBL" id="CP071503">
    <property type="protein sequence ID" value="QSX32212.1"/>
    <property type="molecule type" value="Genomic_DNA"/>
</dbReference>
<keyword evidence="3" id="KW-0812">Transmembrane</keyword>
<dbReference type="InterPro" id="IPR019286">
    <property type="entry name" value="DUF2339_TM"/>
</dbReference>
<sequence>MEVLLVLLVLLLAVLAILAFVEVQRLTKRVNSMAANLKQLRLQLELLNRAQDARAPTSTPPQSPTVTPVSDTLSPVPTEADAQLASTPTTPVSVNHHSAAWSANPTAVSATKVTDHRKLDTEFPEWQRKLVAHFKDNWLVWCGGLALVFGMGYLVQFISTHVHTTPTTRIVVALLISVATVAFGEWLHRRFRAGAALSGLLGADYIPAAIVAAGTTGIYAAYVFAVVSYHLLSPMLAMLLMALTSIGSMLASLRYGSLMAVLGLIGGYIAPLWLSSTSPNYYLLAGYISAISAVGLYVIRRRQLAWLLWGIIVGQLLWMVLINLDMPEPLWWMALFYPLTAYLLITVPERGWRLWFALRSSGLRTERIACRGYHSLYPALILSLMLLLTSELRFYLYSMEHRTVLLAIMACLLWQPLLNAVRTARHIPLLSTVLSVTFVLTQYQLTLDNSSGFQWLVVLAAVWWMALSAQGYLAYRQRAEQVNRYWFIVGPQVFIASLMLYSDADWPSLFWLSSLLSIAVAAVLAWLAYKLADMRLALVGAVHGLVWLNLVLWFDGPLLSGLLAVQVLIVVVQMVKQWPALTDIVAKVLVSIVILRLSVLPFMSSWYNTDLPDWSLTLLHFMPVLLLLYLAYRLATAAKLAFVDWLEGGLIHLVALFCFVESHYLVTGSYALFEQLDLISCSFWLMEALVLCAVYGIRQQRCQHQWLQRFYRYYRYALLLVVALVTLLINLQFMPLWDDTVSGELTPLFNPLALGWLLPALLLFGISYVDGLPELPTISATRVKHSGYAIAGALLSVWWLLSLRQFWQPGSMALFVGTTMAEWLSYSVTFIVAGCGFIFAGVRKQLPVLQKLGLVILGCAALKVFLSDIGHLDGVWRVVSFLGLGGALIGIGRLFQLLKRQQLTMQNGDAIDDTK</sequence>
<dbReference type="PIRSF" id="PIRSF035905">
    <property type="entry name" value="UCP035905_mp"/>
    <property type="match status" value="1"/>
</dbReference>
<feature type="transmembrane region" description="Helical" evidence="3">
    <location>
        <begin position="536"/>
        <end position="553"/>
    </location>
</feature>
<evidence type="ECO:0000313" key="5">
    <source>
        <dbReference type="Proteomes" id="UP000662770"/>
    </source>
</evidence>
<accession>A0ABX7QMG4</accession>
<feature type="transmembrane region" description="Helical" evidence="3">
    <location>
        <begin position="306"/>
        <end position="324"/>
    </location>
</feature>
<feature type="transmembrane region" description="Helical" evidence="3">
    <location>
        <begin position="785"/>
        <end position="803"/>
    </location>
</feature>
<feature type="transmembrane region" description="Helical" evidence="3">
    <location>
        <begin position="6"/>
        <end position="23"/>
    </location>
</feature>
<evidence type="ECO:0000256" key="2">
    <source>
        <dbReference type="SAM" id="MobiDB-lite"/>
    </source>
</evidence>
<organism evidence="4 5">
    <name type="scientific">Shewanella avicenniae</name>
    <dbReference type="NCBI Taxonomy" id="2814294"/>
    <lineage>
        <taxon>Bacteria</taxon>
        <taxon>Pseudomonadati</taxon>
        <taxon>Pseudomonadota</taxon>
        <taxon>Gammaproteobacteria</taxon>
        <taxon>Alteromonadales</taxon>
        <taxon>Shewanellaceae</taxon>
        <taxon>Shewanella</taxon>
    </lineage>
</organism>
<feature type="coiled-coil region" evidence="1">
    <location>
        <begin position="23"/>
        <end position="50"/>
    </location>
</feature>
<feature type="transmembrane region" description="Helical" evidence="3">
    <location>
        <begin position="753"/>
        <end position="773"/>
    </location>
</feature>
<gene>
    <name evidence="4" type="ORF">JYB87_10500</name>
</gene>
<keyword evidence="3" id="KW-1133">Transmembrane helix</keyword>
<feature type="transmembrane region" description="Helical" evidence="3">
    <location>
        <begin position="368"/>
        <end position="388"/>
    </location>
</feature>
<feature type="transmembrane region" description="Helical" evidence="3">
    <location>
        <begin position="676"/>
        <end position="697"/>
    </location>
</feature>
<dbReference type="PANTHER" id="PTHR38434:SF1">
    <property type="entry name" value="BLL2549 PROTEIN"/>
    <property type="match status" value="1"/>
</dbReference>
<feature type="transmembrane region" description="Helical" evidence="3">
    <location>
        <begin position="280"/>
        <end position="299"/>
    </location>
</feature>
<feature type="transmembrane region" description="Helical" evidence="3">
    <location>
        <begin position="170"/>
        <end position="187"/>
    </location>
</feature>
<dbReference type="Proteomes" id="UP000662770">
    <property type="component" value="Chromosome"/>
</dbReference>
<feature type="transmembrane region" description="Helical" evidence="3">
    <location>
        <begin position="588"/>
        <end position="608"/>
    </location>
</feature>